<dbReference type="Gene3D" id="3.20.20.450">
    <property type="entry name" value="EAL domain"/>
    <property type="match status" value="1"/>
</dbReference>
<dbReference type="Pfam" id="PF00563">
    <property type="entry name" value="EAL"/>
    <property type="match status" value="1"/>
</dbReference>
<dbReference type="SUPFAM" id="SSF55073">
    <property type="entry name" value="Nucleotide cyclase"/>
    <property type="match status" value="1"/>
</dbReference>
<dbReference type="SUPFAM" id="SSF141868">
    <property type="entry name" value="EAL domain-like"/>
    <property type="match status" value="1"/>
</dbReference>
<feature type="transmembrane region" description="Helical" evidence="1">
    <location>
        <begin position="142"/>
        <end position="162"/>
    </location>
</feature>
<evidence type="ECO:0000313" key="4">
    <source>
        <dbReference type="EMBL" id="GMA39137.1"/>
    </source>
</evidence>
<dbReference type="NCBIfam" id="TIGR00254">
    <property type="entry name" value="GGDEF"/>
    <property type="match status" value="1"/>
</dbReference>
<dbReference type="EMBL" id="BSUO01000001">
    <property type="protein sequence ID" value="GMA39137.1"/>
    <property type="molecule type" value="Genomic_DNA"/>
</dbReference>
<feature type="transmembrane region" description="Helical" evidence="1">
    <location>
        <begin position="233"/>
        <end position="252"/>
    </location>
</feature>
<feature type="transmembrane region" description="Helical" evidence="1">
    <location>
        <begin position="301"/>
        <end position="319"/>
    </location>
</feature>
<dbReference type="SMART" id="SM00052">
    <property type="entry name" value="EAL"/>
    <property type="match status" value="1"/>
</dbReference>
<dbReference type="InterPro" id="IPR001633">
    <property type="entry name" value="EAL_dom"/>
</dbReference>
<evidence type="ECO:0000313" key="5">
    <source>
        <dbReference type="Proteomes" id="UP001157126"/>
    </source>
</evidence>
<feature type="transmembrane region" description="Helical" evidence="1">
    <location>
        <begin position="113"/>
        <end position="130"/>
    </location>
</feature>
<keyword evidence="1" id="KW-0472">Membrane</keyword>
<evidence type="ECO:0000259" key="2">
    <source>
        <dbReference type="PROSITE" id="PS50883"/>
    </source>
</evidence>
<proteinExistence type="predicted"/>
<feature type="transmembrane region" description="Helical" evidence="1">
    <location>
        <begin position="174"/>
        <end position="194"/>
    </location>
</feature>
<feature type="transmembrane region" description="Helical" evidence="1">
    <location>
        <begin position="51"/>
        <end position="74"/>
    </location>
</feature>
<gene>
    <name evidence="4" type="ORF">GCM10025883_11820</name>
</gene>
<evidence type="ECO:0000259" key="3">
    <source>
        <dbReference type="PROSITE" id="PS50887"/>
    </source>
</evidence>
<dbReference type="PROSITE" id="PS50887">
    <property type="entry name" value="GGDEF"/>
    <property type="match status" value="1"/>
</dbReference>
<dbReference type="Gene3D" id="3.30.70.270">
    <property type="match status" value="1"/>
</dbReference>
<evidence type="ECO:0008006" key="6">
    <source>
        <dbReference type="Google" id="ProtNLM"/>
    </source>
</evidence>
<dbReference type="RefSeq" id="WP_284303116.1">
    <property type="nucleotide sequence ID" value="NZ_BSUO01000001.1"/>
</dbReference>
<dbReference type="InterPro" id="IPR052155">
    <property type="entry name" value="Biofilm_reg_signaling"/>
</dbReference>
<dbReference type="InterPro" id="IPR000160">
    <property type="entry name" value="GGDEF_dom"/>
</dbReference>
<dbReference type="InterPro" id="IPR029787">
    <property type="entry name" value="Nucleotide_cyclase"/>
</dbReference>
<accession>A0ABQ6IPK1</accession>
<dbReference type="PANTHER" id="PTHR44757:SF2">
    <property type="entry name" value="BIOFILM ARCHITECTURE MAINTENANCE PROTEIN MBAA"/>
    <property type="match status" value="1"/>
</dbReference>
<dbReference type="Proteomes" id="UP001157126">
    <property type="component" value="Unassembled WGS sequence"/>
</dbReference>
<feature type="domain" description="EAL" evidence="2">
    <location>
        <begin position="509"/>
        <end position="766"/>
    </location>
</feature>
<dbReference type="PANTHER" id="PTHR44757">
    <property type="entry name" value="DIGUANYLATE CYCLASE DGCP"/>
    <property type="match status" value="1"/>
</dbReference>
<dbReference type="PROSITE" id="PS50883">
    <property type="entry name" value="EAL"/>
    <property type="match status" value="1"/>
</dbReference>
<name>A0ABQ6IPK1_9MICO</name>
<comment type="caution">
    <text evidence="4">The sequence shown here is derived from an EMBL/GenBank/DDBJ whole genome shotgun (WGS) entry which is preliminary data.</text>
</comment>
<dbReference type="InterPro" id="IPR043128">
    <property type="entry name" value="Rev_trsase/Diguanyl_cyclase"/>
</dbReference>
<feature type="transmembrane region" description="Helical" evidence="1">
    <location>
        <begin position="273"/>
        <end position="295"/>
    </location>
</feature>
<dbReference type="Pfam" id="PF00990">
    <property type="entry name" value="GGDEF"/>
    <property type="match status" value="1"/>
</dbReference>
<feature type="domain" description="GGDEF" evidence="3">
    <location>
        <begin position="366"/>
        <end position="500"/>
    </location>
</feature>
<dbReference type="InterPro" id="IPR035919">
    <property type="entry name" value="EAL_sf"/>
</dbReference>
<keyword evidence="5" id="KW-1185">Reference proteome</keyword>
<feature type="transmembrane region" description="Helical" evidence="1">
    <location>
        <begin position="28"/>
        <end position="45"/>
    </location>
</feature>
<dbReference type="CDD" id="cd01949">
    <property type="entry name" value="GGDEF"/>
    <property type="match status" value="1"/>
</dbReference>
<reference evidence="5" key="1">
    <citation type="journal article" date="2019" name="Int. J. Syst. Evol. Microbiol.">
        <title>The Global Catalogue of Microorganisms (GCM) 10K type strain sequencing project: providing services to taxonomists for standard genome sequencing and annotation.</title>
        <authorList>
            <consortium name="The Broad Institute Genomics Platform"/>
            <consortium name="The Broad Institute Genome Sequencing Center for Infectious Disease"/>
            <person name="Wu L."/>
            <person name="Ma J."/>
        </authorList>
    </citation>
    <scope>NUCLEOTIDE SEQUENCE [LARGE SCALE GENOMIC DNA]</scope>
    <source>
        <strain evidence="5">NBRC 113072</strain>
    </source>
</reference>
<keyword evidence="1" id="KW-1133">Transmembrane helix</keyword>
<evidence type="ECO:0000256" key="1">
    <source>
        <dbReference type="SAM" id="Phobius"/>
    </source>
</evidence>
<keyword evidence="1" id="KW-0812">Transmembrane</keyword>
<feature type="transmembrane region" description="Helical" evidence="1">
    <location>
        <begin position="81"/>
        <end position="101"/>
    </location>
</feature>
<protein>
    <recommendedName>
        <fullName evidence="6">Diguanylate cyclase (GGDEF)-like protein</fullName>
    </recommendedName>
</protein>
<dbReference type="SMART" id="SM00267">
    <property type="entry name" value="GGDEF"/>
    <property type="match status" value="1"/>
</dbReference>
<organism evidence="4 5">
    <name type="scientific">Mobilicoccus caccae</name>
    <dbReference type="NCBI Taxonomy" id="1859295"/>
    <lineage>
        <taxon>Bacteria</taxon>
        <taxon>Bacillati</taxon>
        <taxon>Actinomycetota</taxon>
        <taxon>Actinomycetes</taxon>
        <taxon>Micrococcales</taxon>
        <taxon>Dermatophilaceae</taxon>
        <taxon>Mobilicoccus</taxon>
    </lineage>
</organism>
<sequence length="769" mass="82053">MAIAAAMRRIASVGTRVIEICAGPIRPWLIGLGFVWAAGIAVAFARDPSGVGGMIFFVSAAVLILIISFGPILLGARPRRIWALETLAGITLLLSLLGQSLMWRIGPLTYVDLTYFAAYILLLLWLLLLSRHVGGGGDRTSVLDSAGAAVGLSLALWSTALAPIADGSTLPSSVVYLVYPTVDVALLALATHLAMRLGRLHPAMMWLLASFLLQLTIDTAHSVVRIVSPDTNTAPIFAAFIFWLYGLAVAATDPSVVELSRQPSDTRHGHGSLRTAALLMLGVSPAILTVAVPVSGMNDRMVRTVLVALLLTLLMVRLWRTMAALSRAEADSHHRATHDELTGLLNRAALAGRLDQLLAANAVAGRATAVLFFDCDDFKYVNDTWGHQAGDTLLRDIAIRLPACLGPHDTLARQGGDEFVVLATVDGLPEAVMLADRVEAFFDEPLQILPGRVHAVTTSMGLVVTPPGAEGTTQEILGRADLAMYEAKAGGRARYVVFDQHLEQGSRTRSAVGDRLEEAVHDGVIGLELQPIMGGEGYTSVVGWEALARWNDPDLGAVPPDVFVPLAEQLGLIADLGEAVLRRACLDLARLHRLSGEDDLAIFVNVSPAQLWRTDFGAVVRDALSSAGLPGRCLRLELTETLLVDKGSAALGTLEELRALGVAICLDDFGTGYASLATLLRLPIDCVKLDKSLTARLGEDPAAPRQVRAVIDLIVSLGIDLVIAEGVETEEQEQLLHEVGCPMTQGWLYGRPSSFEAVLAARTAPVRPS</sequence>
<dbReference type="CDD" id="cd01948">
    <property type="entry name" value="EAL"/>
    <property type="match status" value="1"/>
</dbReference>